<evidence type="ECO:0000256" key="1">
    <source>
        <dbReference type="SAM" id="MobiDB-lite"/>
    </source>
</evidence>
<dbReference type="PATRIC" id="fig|1265738.3.peg.4311"/>
<protein>
    <submittedName>
        <fullName evidence="2">Uncharacterized protein</fullName>
    </submittedName>
</protein>
<dbReference type="Proteomes" id="UP000011991">
    <property type="component" value="Unassembled WGS sequence"/>
</dbReference>
<dbReference type="AlphaFoldDB" id="M5RTT9"/>
<comment type="caution">
    <text evidence="2">The sequence shown here is derived from an EMBL/GenBank/DDBJ whole genome shotgun (WGS) entry which is preliminary data.</text>
</comment>
<feature type="region of interest" description="Disordered" evidence="1">
    <location>
        <begin position="52"/>
        <end position="72"/>
    </location>
</feature>
<dbReference type="EMBL" id="ANOG01000614">
    <property type="protein sequence ID" value="EMI18782.1"/>
    <property type="molecule type" value="Genomic_DNA"/>
</dbReference>
<organism evidence="2 3">
    <name type="scientific">Rhodopirellula maiorica SM1</name>
    <dbReference type="NCBI Taxonomy" id="1265738"/>
    <lineage>
        <taxon>Bacteria</taxon>
        <taxon>Pseudomonadati</taxon>
        <taxon>Planctomycetota</taxon>
        <taxon>Planctomycetia</taxon>
        <taxon>Pirellulales</taxon>
        <taxon>Pirellulaceae</taxon>
        <taxon>Novipirellula</taxon>
    </lineage>
</organism>
<sequence>MGFAVAYQTTEQVSPALQREMIGAANNLSNGRTWLSCEPPYLMNENGTLVGASKPNFSPHPDDVASAKSEGLPDGTLNDVLEVLCELSRRFFVDWEISHDHSDGPLPSAMFSGID</sequence>
<keyword evidence="3" id="KW-1185">Reference proteome</keyword>
<dbReference type="OrthoDB" id="278912at2"/>
<reference evidence="2 3" key="1">
    <citation type="journal article" date="2013" name="Mar. Genomics">
        <title>Expression of sulfatases in Rhodopirellula baltica and the diversity of sulfatases in the genus Rhodopirellula.</title>
        <authorList>
            <person name="Wegner C.E."/>
            <person name="Richter-Heitmann T."/>
            <person name="Klindworth A."/>
            <person name="Klockow C."/>
            <person name="Richter M."/>
            <person name="Achstetter T."/>
            <person name="Glockner F.O."/>
            <person name="Harder J."/>
        </authorList>
    </citation>
    <scope>NUCLEOTIDE SEQUENCE [LARGE SCALE GENOMIC DNA]</scope>
    <source>
        <strain evidence="2 3">SM1</strain>
    </source>
</reference>
<proteinExistence type="predicted"/>
<evidence type="ECO:0000313" key="2">
    <source>
        <dbReference type="EMBL" id="EMI18782.1"/>
    </source>
</evidence>
<name>M5RTT9_9BACT</name>
<dbReference type="RefSeq" id="WP_008700096.1">
    <property type="nucleotide sequence ID" value="NZ_ANOG01000614.1"/>
</dbReference>
<gene>
    <name evidence="2" type="ORF">RMSM_04302</name>
</gene>
<evidence type="ECO:0000313" key="3">
    <source>
        <dbReference type="Proteomes" id="UP000011991"/>
    </source>
</evidence>
<accession>M5RTT9</accession>